<evidence type="ECO:0000259" key="3">
    <source>
        <dbReference type="Pfam" id="PF13399"/>
    </source>
</evidence>
<dbReference type="Gene3D" id="3.30.70.2390">
    <property type="match status" value="1"/>
</dbReference>
<accession>A0A1R4GFP2</accession>
<evidence type="ECO:0000313" key="5">
    <source>
        <dbReference type="Proteomes" id="UP000195913"/>
    </source>
</evidence>
<feature type="region of interest" description="Disordered" evidence="1">
    <location>
        <begin position="222"/>
        <end position="249"/>
    </location>
</feature>
<evidence type="ECO:0000256" key="2">
    <source>
        <dbReference type="SAM" id="Phobius"/>
    </source>
</evidence>
<proteinExistence type="predicted"/>
<name>A0A1R4GFP2_9MICC</name>
<keyword evidence="2" id="KW-1133">Transmembrane helix</keyword>
<keyword evidence="2" id="KW-0812">Transmembrane</keyword>
<evidence type="ECO:0000256" key="1">
    <source>
        <dbReference type="SAM" id="MobiDB-lite"/>
    </source>
</evidence>
<dbReference type="Proteomes" id="UP000195913">
    <property type="component" value="Unassembled WGS sequence"/>
</dbReference>
<dbReference type="InterPro" id="IPR027381">
    <property type="entry name" value="LytR/CpsA/Psr_C"/>
</dbReference>
<sequence>MSDERDPTDWHGQRIVTEEDLDEGFSDNDPERVENPRYYRRRLLHGMVLGLLVALVITALVLAYLVKTGEIVIPALEPAPAATATATAQAKDPAAAVCPQEELKYAQPKDITVNVYNATTTAGLAAATAQSLKERGFKIGKVANGKLKNPKVVGTVVSGTKGRANALSVQRHIKGTEYVKKPKRSADTIDFVIGKKYKPESMVPQKKVDTAGGQLSCPIAVKEARKQAKESAAATEKAKPSPAPETKDK</sequence>
<feature type="transmembrane region" description="Helical" evidence="2">
    <location>
        <begin position="43"/>
        <end position="66"/>
    </location>
</feature>
<dbReference type="EMBL" id="FUHW01000037">
    <property type="protein sequence ID" value="SJM67006.1"/>
    <property type="molecule type" value="Genomic_DNA"/>
</dbReference>
<keyword evidence="5" id="KW-1185">Reference proteome</keyword>
<dbReference type="RefSeq" id="WP_143269270.1">
    <property type="nucleotide sequence ID" value="NZ_FUHW01000037.1"/>
</dbReference>
<dbReference type="AlphaFoldDB" id="A0A1R4GFP2"/>
<feature type="compositionally biased region" description="Acidic residues" evidence="1">
    <location>
        <begin position="18"/>
        <end position="28"/>
    </location>
</feature>
<keyword evidence="2" id="KW-0472">Membrane</keyword>
<feature type="compositionally biased region" description="Basic and acidic residues" evidence="1">
    <location>
        <begin position="1"/>
        <end position="12"/>
    </location>
</feature>
<organism evidence="4 5">
    <name type="scientific">Arthrobacter rhombi</name>
    <dbReference type="NCBI Taxonomy" id="71253"/>
    <lineage>
        <taxon>Bacteria</taxon>
        <taxon>Bacillati</taxon>
        <taxon>Actinomycetota</taxon>
        <taxon>Actinomycetes</taxon>
        <taxon>Micrococcales</taxon>
        <taxon>Micrococcaceae</taxon>
        <taxon>Arthrobacter</taxon>
    </lineage>
</organism>
<gene>
    <name evidence="4" type="ORF">FM101_10170</name>
</gene>
<dbReference type="Pfam" id="PF13399">
    <property type="entry name" value="LytR_C"/>
    <property type="match status" value="1"/>
</dbReference>
<reference evidence="4 5" key="1">
    <citation type="submission" date="2017-02" db="EMBL/GenBank/DDBJ databases">
        <authorList>
            <person name="Peterson S.W."/>
        </authorList>
    </citation>
    <scope>NUCLEOTIDE SEQUENCE [LARGE SCALE GENOMIC DNA]</scope>
    <source>
        <strain evidence="4 5">B Ar 00.02</strain>
    </source>
</reference>
<protein>
    <recommendedName>
        <fullName evidence="3">LytR/CpsA/Psr regulator C-terminal domain-containing protein</fullName>
    </recommendedName>
</protein>
<feature type="region of interest" description="Disordered" evidence="1">
    <location>
        <begin position="1"/>
        <end position="32"/>
    </location>
</feature>
<evidence type="ECO:0000313" key="4">
    <source>
        <dbReference type="EMBL" id="SJM67006.1"/>
    </source>
</evidence>
<feature type="domain" description="LytR/CpsA/Psr regulator C-terminal" evidence="3">
    <location>
        <begin position="110"/>
        <end position="197"/>
    </location>
</feature>